<name>A0A645INS8_9ZZZZ</name>
<dbReference type="CDD" id="cd14789">
    <property type="entry name" value="Tiki"/>
    <property type="match status" value="1"/>
</dbReference>
<dbReference type="InterPro" id="IPR002816">
    <property type="entry name" value="TraB/PrgY/GumN_fam"/>
</dbReference>
<organism evidence="1">
    <name type="scientific">bioreactor metagenome</name>
    <dbReference type="NCBI Taxonomy" id="1076179"/>
    <lineage>
        <taxon>unclassified sequences</taxon>
        <taxon>metagenomes</taxon>
        <taxon>ecological metagenomes</taxon>
    </lineage>
</organism>
<comment type="caution">
    <text evidence="1">The sequence shown here is derived from an EMBL/GenBank/DDBJ whole genome shotgun (WGS) entry which is preliminary data.</text>
</comment>
<proteinExistence type="predicted"/>
<protein>
    <recommendedName>
        <fullName evidence="2">TraB/GumN family protein</fullName>
    </recommendedName>
</protein>
<dbReference type="AlphaFoldDB" id="A0A645INS8"/>
<evidence type="ECO:0008006" key="2">
    <source>
        <dbReference type="Google" id="ProtNLM"/>
    </source>
</evidence>
<evidence type="ECO:0000313" key="1">
    <source>
        <dbReference type="EMBL" id="MPN52981.1"/>
    </source>
</evidence>
<dbReference type="EMBL" id="VSSQ01119643">
    <property type="protein sequence ID" value="MPN52981.1"/>
    <property type="molecule type" value="Genomic_DNA"/>
</dbReference>
<sequence>MDITLLKRAVKKGYDIIGLDNRINFQFDTTNDSLTLKQQAEQMISIFENNQLNDLIRARLELPLIDSLKDAYYEQDLDLIEHISVKLYTDSLNYGNIERELLFERNFKWMEHIPSIIHEQPSFIAVGVRHLPGENGLIDLLRKEGFIVEPL</sequence>
<dbReference type="Pfam" id="PF01963">
    <property type="entry name" value="TraB_PrgY_gumN"/>
    <property type="match status" value="1"/>
</dbReference>
<gene>
    <name evidence="1" type="ORF">SDC9_200644</name>
</gene>
<accession>A0A645INS8</accession>
<reference evidence="1" key="1">
    <citation type="submission" date="2019-08" db="EMBL/GenBank/DDBJ databases">
        <authorList>
            <person name="Kucharzyk K."/>
            <person name="Murdoch R.W."/>
            <person name="Higgins S."/>
            <person name="Loffler F."/>
        </authorList>
    </citation>
    <scope>NUCLEOTIDE SEQUENCE</scope>
</reference>